<dbReference type="Proteomes" id="UP000305948">
    <property type="component" value="Unassembled WGS sequence"/>
</dbReference>
<keyword evidence="4" id="KW-1185">Reference proteome</keyword>
<evidence type="ECO:0000313" key="4">
    <source>
        <dbReference type="Proteomes" id="UP000305948"/>
    </source>
</evidence>
<feature type="transmembrane region" description="Helical" evidence="1">
    <location>
        <begin position="203"/>
        <end position="226"/>
    </location>
</feature>
<feature type="transmembrane region" description="Helical" evidence="1">
    <location>
        <begin position="126"/>
        <end position="148"/>
    </location>
</feature>
<protein>
    <recommendedName>
        <fullName evidence="2">DUF6534 domain-containing protein</fullName>
    </recommendedName>
</protein>
<dbReference type="InterPro" id="IPR045339">
    <property type="entry name" value="DUF6534"/>
</dbReference>
<feature type="transmembrane region" description="Helical" evidence="1">
    <location>
        <begin position="12"/>
        <end position="38"/>
    </location>
</feature>
<dbReference type="PANTHER" id="PTHR40465:SF1">
    <property type="entry name" value="DUF6534 DOMAIN-CONTAINING PROTEIN"/>
    <property type="match status" value="1"/>
</dbReference>
<keyword evidence="1" id="KW-1133">Transmembrane helix</keyword>
<evidence type="ECO:0000313" key="3">
    <source>
        <dbReference type="EMBL" id="TFK48141.1"/>
    </source>
</evidence>
<dbReference type="STRING" id="5364.A0A5C3N304"/>
<feature type="transmembrane region" description="Helical" evidence="1">
    <location>
        <begin position="160"/>
        <end position="182"/>
    </location>
</feature>
<dbReference type="Pfam" id="PF20152">
    <property type="entry name" value="DUF6534"/>
    <property type="match status" value="1"/>
</dbReference>
<dbReference type="EMBL" id="ML213520">
    <property type="protein sequence ID" value="TFK48141.1"/>
    <property type="molecule type" value="Genomic_DNA"/>
</dbReference>
<gene>
    <name evidence="3" type="ORF">OE88DRAFT_1704528</name>
</gene>
<evidence type="ECO:0000256" key="1">
    <source>
        <dbReference type="SAM" id="Phobius"/>
    </source>
</evidence>
<keyword evidence="1" id="KW-0472">Membrane</keyword>
<proteinExistence type="predicted"/>
<keyword evidence="1" id="KW-0812">Transmembrane</keyword>
<evidence type="ECO:0000259" key="2">
    <source>
        <dbReference type="Pfam" id="PF20152"/>
    </source>
</evidence>
<accession>A0A5C3N304</accession>
<dbReference type="AlphaFoldDB" id="A0A5C3N304"/>
<dbReference type="OrthoDB" id="3214861at2759"/>
<feature type="transmembrane region" description="Helical" evidence="1">
    <location>
        <begin position="95"/>
        <end position="114"/>
    </location>
</feature>
<name>A0A5C3N304_9AGAM</name>
<feature type="domain" description="DUF6534" evidence="2">
    <location>
        <begin position="172"/>
        <end position="258"/>
    </location>
</feature>
<dbReference type="PANTHER" id="PTHR40465">
    <property type="entry name" value="CHROMOSOME 1, WHOLE GENOME SHOTGUN SEQUENCE"/>
    <property type="match status" value="1"/>
</dbReference>
<organism evidence="3 4">
    <name type="scientific">Heliocybe sulcata</name>
    <dbReference type="NCBI Taxonomy" id="5364"/>
    <lineage>
        <taxon>Eukaryota</taxon>
        <taxon>Fungi</taxon>
        <taxon>Dikarya</taxon>
        <taxon>Basidiomycota</taxon>
        <taxon>Agaricomycotina</taxon>
        <taxon>Agaricomycetes</taxon>
        <taxon>Gloeophyllales</taxon>
        <taxon>Gloeophyllaceae</taxon>
        <taxon>Heliocybe</taxon>
    </lineage>
</organism>
<reference evidence="3 4" key="1">
    <citation type="journal article" date="2019" name="Nat. Ecol. Evol.">
        <title>Megaphylogeny resolves global patterns of mushroom evolution.</title>
        <authorList>
            <person name="Varga T."/>
            <person name="Krizsan K."/>
            <person name="Foldi C."/>
            <person name="Dima B."/>
            <person name="Sanchez-Garcia M."/>
            <person name="Sanchez-Ramirez S."/>
            <person name="Szollosi G.J."/>
            <person name="Szarkandi J.G."/>
            <person name="Papp V."/>
            <person name="Albert L."/>
            <person name="Andreopoulos W."/>
            <person name="Angelini C."/>
            <person name="Antonin V."/>
            <person name="Barry K.W."/>
            <person name="Bougher N.L."/>
            <person name="Buchanan P."/>
            <person name="Buyck B."/>
            <person name="Bense V."/>
            <person name="Catcheside P."/>
            <person name="Chovatia M."/>
            <person name="Cooper J."/>
            <person name="Damon W."/>
            <person name="Desjardin D."/>
            <person name="Finy P."/>
            <person name="Geml J."/>
            <person name="Haridas S."/>
            <person name="Hughes K."/>
            <person name="Justo A."/>
            <person name="Karasinski D."/>
            <person name="Kautmanova I."/>
            <person name="Kiss B."/>
            <person name="Kocsube S."/>
            <person name="Kotiranta H."/>
            <person name="LaButti K.M."/>
            <person name="Lechner B.E."/>
            <person name="Liimatainen K."/>
            <person name="Lipzen A."/>
            <person name="Lukacs Z."/>
            <person name="Mihaltcheva S."/>
            <person name="Morgado L.N."/>
            <person name="Niskanen T."/>
            <person name="Noordeloos M.E."/>
            <person name="Ohm R.A."/>
            <person name="Ortiz-Santana B."/>
            <person name="Ovrebo C."/>
            <person name="Racz N."/>
            <person name="Riley R."/>
            <person name="Savchenko A."/>
            <person name="Shiryaev A."/>
            <person name="Soop K."/>
            <person name="Spirin V."/>
            <person name="Szebenyi C."/>
            <person name="Tomsovsky M."/>
            <person name="Tulloss R.E."/>
            <person name="Uehling J."/>
            <person name="Grigoriev I.V."/>
            <person name="Vagvolgyi C."/>
            <person name="Papp T."/>
            <person name="Martin F.M."/>
            <person name="Miettinen O."/>
            <person name="Hibbett D.S."/>
            <person name="Nagy L.G."/>
        </authorList>
    </citation>
    <scope>NUCLEOTIDE SEQUENCE [LARGE SCALE GENOMIC DNA]</scope>
    <source>
        <strain evidence="3 4">OMC1185</strain>
    </source>
</reference>
<sequence length="348" mass="38886">MDSSAKALLVSSYGSLLVGLVASAILFGITNLQVFIYLKSYPNDLVTYKIAVGFLWFLDAFHLALSTHAVFWYLVTNFAILPFDLPVIWSFKLEISIMIITILVVQSLYALRLWKVTALERSRVAVYLVIASVLCNYGIAIAVIYVVYRKISIVIQAQQYAWLVYTSYGTCTAVDVTVVVTFCGTMWGHRSVHLKSKSVIHRIMLYVLASGSLTGLFCVICLVTLATMPGSFVSYGISFSMNKVYVNSYLAVLNSRDSCKQGSVDQKVEGRDIVQRRVPYLIDSVEVGCSVHEQSSDDAGPKSFPVFQAESSLTPQLYDQREFNCTLFWNVLIAQVRRVDGRDENSRS</sequence>
<feature type="transmembrane region" description="Helical" evidence="1">
    <location>
        <begin position="50"/>
        <end position="75"/>
    </location>
</feature>